<dbReference type="RefSeq" id="WP_022089787.1">
    <property type="nucleotide sequence ID" value="NZ_JAODBU010000007.1"/>
</dbReference>
<dbReference type="Pfam" id="PF14501">
    <property type="entry name" value="HATPase_c_5"/>
    <property type="match status" value="1"/>
</dbReference>
<keyword evidence="1" id="KW-0472">Membrane</keyword>
<accession>A0ABT2M0Y4</accession>
<reference evidence="3" key="1">
    <citation type="submission" date="2022-09" db="EMBL/GenBank/DDBJ databases">
        <title>Eubacterium sp. LFL-14 isolated from human feces.</title>
        <authorList>
            <person name="Liu F."/>
        </authorList>
    </citation>
    <scope>NUCLEOTIDE SEQUENCE</scope>
    <source>
        <strain evidence="3">LFL-14</strain>
    </source>
</reference>
<feature type="transmembrane region" description="Helical" evidence="1">
    <location>
        <begin position="163"/>
        <end position="183"/>
    </location>
</feature>
<dbReference type="CDD" id="cd16935">
    <property type="entry name" value="HATPase_AgrC-ComD-like"/>
    <property type="match status" value="1"/>
</dbReference>
<dbReference type="InterPro" id="IPR036890">
    <property type="entry name" value="HATPase_C_sf"/>
</dbReference>
<evidence type="ECO:0000313" key="3">
    <source>
        <dbReference type="EMBL" id="MCT7399110.1"/>
    </source>
</evidence>
<name>A0ABT2M0Y4_9FIRM</name>
<keyword evidence="1" id="KW-1133">Transmembrane helix</keyword>
<feature type="transmembrane region" description="Helical" evidence="1">
    <location>
        <begin position="62"/>
        <end position="82"/>
    </location>
</feature>
<dbReference type="EMBL" id="JAODBU010000007">
    <property type="protein sequence ID" value="MCT7399110.1"/>
    <property type="molecule type" value="Genomic_DNA"/>
</dbReference>
<feature type="transmembrane region" description="Helical" evidence="1">
    <location>
        <begin position="36"/>
        <end position="56"/>
    </location>
</feature>
<feature type="transmembrane region" description="Helical" evidence="1">
    <location>
        <begin position="122"/>
        <end position="142"/>
    </location>
</feature>
<keyword evidence="4" id="KW-1185">Reference proteome</keyword>
<proteinExistence type="predicted"/>
<evidence type="ECO:0000259" key="2">
    <source>
        <dbReference type="Pfam" id="PF14501"/>
    </source>
</evidence>
<keyword evidence="1" id="KW-0812">Transmembrane</keyword>
<dbReference type="PANTHER" id="PTHR40448:SF1">
    <property type="entry name" value="TWO-COMPONENT SENSOR HISTIDINE KINASE"/>
    <property type="match status" value="1"/>
</dbReference>
<dbReference type="PANTHER" id="PTHR40448">
    <property type="entry name" value="TWO-COMPONENT SENSOR HISTIDINE KINASE"/>
    <property type="match status" value="1"/>
</dbReference>
<dbReference type="InterPro" id="IPR032834">
    <property type="entry name" value="NatK-like_C"/>
</dbReference>
<sequence>METIYQDIPRFYTALAEWGACVIYICLIKKRFNNKITVALSTLFLVAQIALLVPTGDLPTVWWIPCMVAAALLMYLFIYTVGNVHSITAAYLCARAFLIAEFTASFQWQLDCYLNARVDVEHFVFAKIVMLVVIYTAIFVLVAFMEKPLMNPEYLNKITYKEFIAVIAIVAVAFTFSNLSFIWKNTPFSSGFRSDIFNIRTLFDLAGMTILYAYQSRVCELMAESEIVTMDSMLKSQYNQYRNYQESIDLINMKYHDLKHQIAGLRAETDIDKRTEWLDAMEDDIRGFESVTNTGNKVLDTIIAGKIMHGQKYDIKFTCVIDGKLLEFMHVTDICTIFGNAIDNAIENVVMIKDIEKRIIHVTVSAKNKFVLIQFQNYCEVKPNEDKRGIRLFESSKADKRNHGFGLKSIQYTVDKYDGTMKAGMNKDWFELTILIPCSNK</sequence>
<organism evidence="3 4">
    <name type="scientific">Eubacterium album</name>
    <dbReference type="NCBI Taxonomy" id="2978477"/>
    <lineage>
        <taxon>Bacteria</taxon>
        <taxon>Bacillati</taxon>
        <taxon>Bacillota</taxon>
        <taxon>Clostridia</taxon>
        <taxon>Eubacteriales</taxon>
        <taxon>Eubacteriaceae</taxon>
        <taxon>Eubacterium</taxon>
    </lineage>
</organism>
<gene>
    <name evidence="3" type="ORF">N5B56_08450</name>
</gene>
<evidence type="ECO:0000313" key="4">
    <source>
        <dbReference type="Proteomes" id="UP001431199"/>
    </source>
</evidence>
<protein>
    <submittedName>
        <fullName evidence="3">GHKL domain-containing protein</fullName>
    </submittedName>
</protein>
<comment type="caution">
    <text evidence="3">The sequence shown here is derived from an EMBL/GenBank/DDBJ whole genome shotgun (WGS) entry which is preliminary data.</text>
</comment>
<dbReference type="Gene3D" id="3.30.565.10">
    <property type="entry name" value="Histidine kinase-like ATPase, C-terminal domain"/>
    <property type="match status" value="1"/>
</dbReference>
<dbReference type="SUPFAM" id="SSF55874">
    <property type="entry name" value="ATPase domain of HSP90 chaperone/DNA topoisomerase II/histidine kinase"/>
    <property type="match status" value="1"/>
</dbReference>
<evidence type="ECO:0000256" key="1">
    <source>
        <dbReference type="SAM" id="Phobius"/>
    </source>
</evidence>
<dbReference type="Proteomes" id="UP001431199">
    <property type="component" value="Unassembled WGS sequence"/>
</dbReference>
<feature type="domain" description="Sensor histidine kinase NatK-like C-terminal" evidence="2">
    <location>
        <begin position="329"/>
        <end position="437"/>
    </location>
</feature>